<dbReference type="EMBL" id="MK072333">
    <property type="protein sequence ID" value="AYV82005.1"/>
    <property type="molecule type" value="Genomic_DNA"/>
</dbReference>
<reference evidence="1" key="1">
    <citation type="submission" date="2018-10" db="EMBL/GenBank/DDBJ databases">
        <title>Hidden diversity of soil giant viruses.</title>
        <authorList>
            <person name="Schulz F."/>
            <person name="Alteio L."/>
            <person name="Goudeau D."/>
            <person name="Ryan E.M."/>
            <person name="Malmstrom R.R."/>
            <person name="Blanchard J."/>
            <person name="Woyke T."/>
        </authorList>
    </citation>
    <scope>NUCLEOTIDE SEQUENCE</scope>
    <source>
        <strain evidence="1">HOV1</strain>
    </source>
</reference>
<proteinExistence type="predicted"/>
<gene>
    <name evidence="1" type="ORF">Homavirus2_9</name>
</gene>
<organism evidence="1">
    <name type="scientific">Homavirus sp</name>
    <dbReference type="NCBI Taxonomy" id="2487769"/>
    <lineage>
        <taxon>Viruses</taxon>
        <taxon>Varidnaviria</taxon>
        <taxon>Bamfordvirae</taxon>
        <taxon>Nucleocytoviricota</taxon>
        <taxon>Megaviricetes</taxon>
        <taxon>Imitervirales</taxon>
        <taxon>Mimiviridae</taxon>
        <taxon>Klosneuvirinae</taxon>
    </lineage>
</organism>
<accession>A0A3G5A449</accession>
<name>A0A3G5A449_9VIRU</name>
<sequence length="161" mass="18662">MGKDDNITTLVPFTINHVNDRQLVINMLKYEEELTKSEYGQSLYKNPLNSPLISLNVEKTFNRLTLVLFGFDTTDDSVEMYRTIFKTYYKSPYEYDKEVLDSVHYMRENKVVYYKNKPLKIGDIIPDCKLYNLDGTTQTSLYDAINKTNSAYTVVAGFSLS</sequence>
<protein>
    <submittedName>
        <fullName evidence="1">Uncharacterized protein</fullName>
    </submittedName>
</protein>
<evidence type="ECO:0000313" key="1">
    <source>
        <dbReference type="EMBL" id="AYV82005.1"/>
    </source>
</evidence>